<reference evidence="2 3" key="1">
    <citation type="submission" date="2024-06" db="EMBL/GenBank/DDBJ databases">
        <title>Genomic Encyclopedia of Type Strains, Phase IV (KMG-IV): sequencing the most valuable type-strain genomes for metagenomic binning, comparative biology and taxonomic classification.</title>
        <authorList>
            <person name="Goeker M."/>
        </authorList>
    </citation>
    <scope>NUCLEOTIDE SEQUENCE [LARGE SCALE GENOMIC DNA]</scope>
    <source>
        <strain evidence="2 3">DSM 23520</strain>
    </source>
</reference>
<gene>
    <name evidence="2" type="ORF">ABID56_001168</name>
</gene>
<name>A0ABV2KU22_9BACI</name>
<keyword evidence="3" id="KW-1185">Reference proteome</keyword>
<organism evidence="2 3">
    <name type="scientific">Alkalibacillus flavidus</name>
    <dbReference type="NCBI Taxonomy" id="546021"/>
    <lineage>
        <taxon>Bacteria</taxon>
        <taxon>Bacillati</taxon>
        <taxon>Bacillota</taxon>
        <taxon>Bacilli</taxon>
        <taxon>Bacillales</taxon>
        <taxon>Bacillaceae</taxon>
        <taxon>Alkalibacillus</taxon>
    </lineage>
</organism>
<proteinExistence type="predicted"/>
<evidence type="ECO:0000313" key="3">
    <source>
        <dbReference type="Proteomes" id="UP001549167"/>
    </source>
</evidence>
<sequence length="200" mass="22559">MANLDFQGISDEPEEYDPDQYSNDRVEVTDESNTDNDSSNLESNEQEIPYVNGNGDLKIGEMSEEELVNYYESTLESLTIGEQKISVGEWDIRESDGRLFIEAESPTEEALEQIFTMYDNGNIEPIREWGKEVAQLTKEIESYYNQPWFVDAGGNCMSVYPKSLPNSILSGYAGSCGYSIPVLDGDSEDGFYLMVEEKLN</sequence>
<protein>
    <submittedName>
        <fullName evidence="2">Uncharacterized protein</fullName>
    </submittedName>
</protein>
<accession>A0ABV2KU22</accession>
<evidence type="ECO:0000256" key="1">
    <source>
        <dbReference type="SAM" id="MobiDB-lite"/>
    </source>
</evidence>
<dbReference type="Proteomes" id="UP001549167">
    <property type="component" value="Unassembled WGS sequence"/>
</dbReference>
<evidence type="ECO:0000313" key="2">
    <source>
        <dbReference type="EMBL" id="MET3683078.1"/>
    </source>
</evidence>
<dbReference type="RefSeq" id="WP_354219673.1">
    <property type="nucleotide sequence ID" value="NZ_JBEPMX010000004.1"/>
</dbReference>
<comment type="caution">
    <text evidence="2">The sequence shown here is derived from an EMBL/GenBank/DDBJ whole genome shotgun (WGS) entry which is preliminary data.</text>
</comment>
<feature type="region of interest" description="Disordered" evidence="1">
    <location>
        <begin position="1"/>
        <end position="55"/>
    </location>
</feature>
<dbReference type="EMBL" id="JBEPMX010000004">
    <property type="protein sequence ID" value="MET3683078.1"/>
    <property type="molecule type" value="Genomic_DNA"/>
</dbReference>